<evidence type="ECO:0000256" key="3">
    <source>
        <dbReference type="ARBA" id="ARBA00022692"/>
    </source>
</evidence>
<dbReference type="AlphaFoldDB" id="A0A1G9LHA5"/>
<feature type="transmembrane region" description="Helical" evidence="7">
    <location>
        <begin position="762"/>
        <end position="782"/>
    </location>
</feature>
<dbReference type="InterPro" id="IPR025857">
    <property type="entry name" value="MacB_PCD"/>
</dbReference>
<name>A0A1G9LHA5_9BACT</name>
<dbReference type="STRING" id="563176.SAMN04488090_1420"/>
<evidence type="ECO:0000256" key="4">
    <source>
        <dbReference type="ARBA" id="ARBA00022989"/>
    </source>
</evidence>
<dbReference type="GO" id="GO:0022857">
    <property type="term" value="F:transmembrane transporter activity"/>
    <property type="evidence" value="ECO:0007669"/>
    <property type="project" value="TreeGrafter"/>
</dbReference>
<feature type="transmembrane region" description="Helical" evidence="7">
    <location>
        <begin position="678"/>
        <end position="702"/>
    </location>
</feature>
<gene>
    <name evidence="10" type="ORF">SAMN04488090_1420</name>
</gene>
<dbReference type="OrthoDB" id="5933722at2"/>
<feature type="transmembrane region" description="Helical" evidence="7">
    <location>
        <begin position="21"/>
        <end position="42"/>
    </location>
</feature>
<dbReference type="RefSeq" id="WP_093199556.1">
    <property type="nucleotide sequence ID" value="NZ_FNGS01000002.1"/>
</dbReference>
<evidence type="ECO:0000256" key="6">
    <source>
        <dbReference type="ARBA" id="ARBA00038076"/>
    </source>
</evidence>
<dbReference type="GO" id="GO:0005886">
    <property type="term" value="C:plasma membrane"/>
    <property type="evidence" value="ECO:0007669"/>
    <property type="project" value="UniProtKB-SubCell"/>
</dbReference>
<evidence type="ECO:0000256" key="1">
    <source>
        <dbReference type="ARBA" id="ARBA00004651"/>
    </source>
</evidence>
<dbReference type="InterPro" id="IPR003838">
    <property type="entry name" value="ABC3_permease_C"/>
</dbReference>
<comment type="subcellular location">
    <subcellularLocation>
        <location evidence="1">Cell membrane</location>
        <topology evidence="1">Multi-pass membrane protein</topology>
    </subcellularLocation>
</comment>
<dbReference type="Pfam" id="PF02687">
    <property type="entry name" value="FtsX"/>
    <property type="match status" value="2"/>
</dbReference>
<evidence type="ECO:0000313" key="10">
    <source>
        <dbReference type="EMBL" id="SDL61342.1"/>
    </source>
</evidence>
<organism evidence="10 11">
    <name type="scientific">Siphonobacter aquaeclarae</name>
    <dbReference type="NCBI Taxonomy" id="563176"/>
    <lineage>
        <taxon>Bacteria</taxon>
        <taxon>Pseudomonadati</taxon>
        <taxon>Bacteroidota</taxon>
        <taxon>Cytophagia</taxon>
        <taxon>Cytophagales</taxon>
        <taxon>Cytophagaceae</taxon>
        <taxon>Siphonobacter</taxon>
    </lineage>
</organism>
<evidence type="ECO:0000256" key="7">
    <source>
        <dbReference type="SAM" id="Phobius"/>
    </source>
</evidence>
<keyword evidence="4 7" id="KW-1133">Transmembrane helix</keyword>
<keyword evidence="11" id="KW-1185">Reference proteome</keyword>
<evidence type="ECO:0000256" key="5">
    <source>
        <dbReference type="ARBA" id="ARBA00023136"/>
    </source>
</evidence>
<feature type="domain" description="ABC3 transporter permease C-terminal" evidence="8">
    <location>
        <begin position="681"/>
        <end position="794"/>
    </location>
</feature>
<keyword evidence="2" id="KW-1003">Cell membrane</keyword>
<feature type="transmembrane region" description="Helical" evidence="7">
    <location>
        <begin position="288"/>
        <end position="310"/>
    </location>
</feature>
<feature type="domain" description="ABC3 transporter permease C-terminal" evidence="8">
    <location>
        <begin position="294"/>
        <end position="408"/>
    </location>
</feature>
<feature type="transmembrane region" description="Helical" evidence="7">
    <location>
        <begin position="381"/>
        <end position="405"/>
    </location>
</feature>
<proteinExistence type="inferred from homology"/>
<dbReference type="PANTHER" id="PTHR30572">
    <property type="entry name" value="MEMBRANE COMPONENT OF TRANSPORTER-RELATED"/>
    <property type="match status" value="1"/>
</dbReference>
<evidence type="ECO:0000259" key="9">
    <source>
        <dbReference type="Pfam" id="PF12704"/>
    </source>
</evidence>
<comment type="similarity">
    <text evidence="6">Belongs to the ABC-4 integral membrane protein family.</text>
</comment>
<feature type="transmembrane region" description="Helical" evidence="7">
    <location>
        <begin position="426"/>
        <end position="450"/>
    </location>
</feature>
<evidence type="ECO:0000259" key="8">
    <source>
        <dbReference type="Pfam" id="PF02687"/>
    </source>
</evidence>
<dbReference type="PANTHER" id="PTHR30572:SF4">
    <property type="entry name" value="ABC TRANSPORTER PERMEASE YTRF"/>
    <property type="match status" value="1"/>
</dbReference>
<feature type="transmembrane region" description="Helical" evidence="7">
    <location>
        <begin position="344"/>
        <end position="369"/>
    </location>
</feature>
<dbReference type="EMBL" id="FNGS01000002">
    <property type="protein sequence ID" value="SDL61342.1"/>
    <property type="molecule type" value="Genomic_DNA"/>
</dbReference>
<dbReference type="Pfam" id="PF12704">
    <property type="entry name" value="MacB_PCD"/>
    <property type="match status" value="2"/>
</dbReference>
<protein>
    <submittedName>
        <fullName evidence="10">ABC-type antimicrobial peptide transport system, permease component</fullName>
    </submittedName>
</protein>
<dbReference type="InterPro" id="IPR050250">
    <property type="entry name" value="Macrolide_Exporter_MacB"/>
</dbReference>
<feature type="transmembrane region" description="Helical" evidence="7">
    <location>
        <begin position="714"/>
        <end position="742"/>
    </location>
</feature>
<keyword evidence="5 7" id="KW-0472">Membrane</keyword>
<dbReference type="Proteomes" id="UP000198901">
    <property type="component" value="Unassembled WGS sequence"/>
</dbReference>
<keyword evidence="3 7" id="KW-0812">Transmembrane</keyword>
<evidence type="ECO:0000313" key="11">
    <source>
        <dbReference type="Proteomes" id="UP000198901"/>
    </source>
</evidence>
<feature type="domain" description="MacB-like periplasmic core" evidence="9">
    <location>
        <begin position="515"/>
        <end position="635"/>
    </location>
</feature>
<sequence>MLRNYILLAWRNLLKHRGYSLINIAGLSIGMTVALLIGLWVYDELTFNQYHDRYDRIARVMQHQTINGEVSAERPIPFPLGNELQTAHGSDFRHVVMASWMGGHILANGADKLSRTGIFMDTGAPELLGLRMRYGTRTGLADPHSILLSESAARALYGGQNPLGKRLSIDNALDVRVTGVYEDLPVQSDFHQMTFLAPWSLYVESEAWIKRARDRQQWANNSFQLFVELADGADLAAVNKRIRDAKYRHVTGEERKYKAEIFLHPMADWHLRSHWDKIGAQAGGPVEYVWLFAVIGVFVLLLACINFMNLSTARSERRAREVGVRKAMGSARGQLIGQFFSESLLVSFLALAVAILLAELSLPWFNIIAGKQITFPWGAPLLWVSLGSFAAITGLLAGSYPALYLSSFQPVKVLKGTFRAGQLATLPRQALVVIQFSVSIALIIGTAVVYRQILHTKNRPVGYSRDGIVLLEMKSNDFYGKMDVLRNELKSAGLIEEIAESSSPLTEVWATNVGFSWPGKDPSLDAEFGTIWITPEYGKLVRWEMAAGRDFRRDLATDSSGILLNEAAAKYMGLKDPVGKTVRWSSGSRFKDFTVVGVVKNLLMESPYAAVRPAVYFRDDSNVNWMMLRLNPRKPASESLAGIERVFRKVIPAAPFEYEFADRMYGQKFAAEERIGTLAAVFAGLAVFISCLGLLGLASFVAEQRTKEIGIRKVLGASIVNLWGLLSRDFAGLVVLSFFLAVLPAWYAMTRWLGQYEYRAGLPWWIFAAVGLGAVILTLLTVSIQSIRAASVNPVKSLKAE</sequence>
<reference evidence="10 11" key="1">
    <citation type="submission" date="2016-10" db="EMBL/GenBank/DDBJ databases">
        <authorList>
            <person name="de Groot N.N."/>
        </authorList>
    </citation>
    <scope>NUCLEOTIDE SEQUENCE [LARGE SCALE GENOMIC DNA]</scope>
    <source>
        <strain evidence="10 11">DSM 21668</strain>
    </source>
</reference>
<accession>A0A1G9LHA5</accession>
<evidence type="ECO:0000256" key="2">
    <source>
        <dbReference type="ARBA" id="ARBA00022475"/>
    </source>
</evidence>
<feature type="domain" description="MacB-like periplasmic core" evidence="9">
    <location>
        <begin position="20"/>
        <end position="244"/>
    </location>
</feature>